<proteinExistence type="predicted"/>
<dbReference type="InterPro" id="IPR036909">
    <property type="entry name" value="Cyt_c-like_dom_sf"/>
</dbReference>
<keyword evidence="3 6" id="KW-0479">Metal-binding</keyword>
<evidence type="ECO:0000256" key="6">
    <source>
        <dbReference type="PROSITE-ProRule" id="PRU00433"/>
    </source>
</evidence>
<dbReference type="GO" id="GO:0046872">
    <property type="term" value="F:metal ion binding"/>
    <property type="evidence" value="ECO:0007669"/>
    <property type="project" value="UniProtKB-KW"/>
</dbReference>
<dbReference type="Pfam" id="PF00034">
    <property type="entry name" value="Cytochrom_C"/>
    <property type="match status" value="1"/>
</dbReference>
<keyword evidence="2 6" id="KW-0349">Heme</keyword>
<sequence length="166" mass="17761">MHFGVKSRVLTVGLALMLTACEPAPKSAQNSEASAPAPVEPLTEAEKAQVLASLPAPYNTANLEEGKKQFGKCRSCHVLIETTATTTGPHLYGVLGRKAGTEGSYPYSDAMKAHNVTWDFATLDAFLTKPRDAVPGTKMAFLGIKDAKDRENLLAYIAVETAKKPQ</sequence>
<evidence type="ECO:0000313" key="9">
    <source>
        <dbReference type="Proteomes" id="UP000662572"/>
    </source>
</evidence>
<dbReference type="InterPro" id="IPR002327">
    <property type="entry name" value="Cyt_c_1A/1B"/>
</dbReference>
<reference evidence="8" key="1">
    <citation type="journal article" date="2014" name="Int. J. Syst. Evol. Microbiol.">
        <title>Complete genome sequence of Corynebacterium casei LMG S-19264T (=DSM 44701T), isolated from a smear-ripened cheese.</title>
        <authorList>
            <consortium name="US DOE Joint Genome Institute (JGI-PGF)"/>
            <person name="Walter F."/>
            <person name="Albersmeier A."/>
            <person name="Kalinowski J."/>
            <person name="Ruckert C."/>
        </authorList>
    </citation>
    <scope>NUCLEOTIDE SEQUENCE</scope>
    <source>
        <strain evidence="8">KCTC 32296</strain>
    </source>
</reference>
<dbReference type="InterPro" id="IPR009056">
    <property type="entry name" value="Cyt_c-like_dom"/>
</dbReference>
<keyword evidence="5 6" id="KW-0408">Iron</keyword>
<dbReference type="SUPFAM" id="SSF46626">
    <property type="entry name" value="Cytochrome c"/>
    <property type="match status" value="1"/>
</dbReference>
<reference evidence="8" key="2">
    <citation type="submission" date="2020-09" db="EMBL/GenBank/DDBJ databases">
        <authorList>
            <person name="Sun Q."/>
            <person name="Kim S."/>
        </authorList>
    </citation>
    <scope>NUCLEOTIDE SEQUENCE</scope>
    <source>
        <strain evidence="8">KCTC 32296</strain>
    </source>
</reference>
<dbReference type="Gene3D" id="1.10.760.10">
    <property type="entry name" value="Cytochrome c-like domain"/>
    <property type="match status" value="1"/>
</dbReference>
<comment type="caution">
    <text evidence="8">The sequence shown here is derived from an EMBL/GenBank/DDBJ whole genome shotgun (WGS) entry which is preliminary data.</text>
</comment>
<dbReference type="GO" id="GO:0009055">
    <property type="term" value="F:electron transfer activity"/>
    <property type="evidence" value="ECO:0007669"/>
    <property type="project" value="InterPro"/>
</dbReference>
<dbReference type="PANTHER" id="PTHR11961">
    <property type="entry name" value="CYTOCHROME C"/>
    <property type="match status" value="1"/>
</dbReference>
<gene>
    <name evidence="8" type="ORF">GCM10011273_24940</name>
</gene>
<protein>
    <submittedName>
        <fullName evidence="8">Cytochrome c</fullName>
    </submittedName>
</protein>
<dbReference type="PROSITE" id="PS51007">
    <property type="entry name" value="CYTC"/>
    <property type="match status" value="1"/>
</dbReference>
<keyword evidence="4" id="KW-0249">Electron transport</keyword>
<keyword evidence="1" id="KW-0813">Transport</keyword>
<dbReference type="EMBL" id="BMZB01000003">
    <property type="protein sequence ID" value="GGZ37506.1"/>
    <property type="molecule type" value="Genomic_DNA"/>
</dbReference>
<organism evidence="8 9">
    <name type="scientific">Asticcacaulis endophyticus</name>
    <dbReference type="NCBI Taxonomy" id="1395890"/>
    <lineage>
        <taxon>Bacteria</taxon>
        <taxon>Pseudomonadati</taxon>
        <taxon>Pseudomonadota</taxon>
        <taxon>Alphaproteobacteria</taxon>
        <taxon>Caulobacterales</taxon>
        <taxon>Caulobacteraceae</taxon>
        <taxon>Asticcacaulis</taxon>
    </lineage>
</organism>
<feature type="domain" description="Cytochrome c" evidence="7">
    <location>
        <begin position="61"/>
        <end position="161"/>
    </location>
</feature>
<evidence type="ECO:0000256" key="1">
    <source>
        <dbReference type="ARBA" id="ARBA00022448"/>
    </source>
</evidence>
<dbReference type="GO" id="GO:0020037">
    <property type="term" value="F:heme binding"/>
    <property type="evidence" value="ECO:0007669"/>
    <property type="project" value="InterPro"/>
</dbReference>
<evidence type="ECO:0000313" key="8">
    <source>
        <dbReference type="EMBL" id="GGZ37506.1"/>
    </source>
</evidence>
<dbReference type="PRINTS" id="PR00604">
    <property type="entry name" value="CYTCHRMECIAB"/>
</dbReference>
<dbReference type="Proteomes" id="UP000662572">
    <property type="component" value="Unassembled WGS sequence"/>
</dbReference>
<evidence type="ECO:0000256" key="3">
    <source>
        <dbReference type="ARBA" id="ARBA00022723"/>
    </source>
</evidence>
<keyword evidence="9" id="KW-1185">Reference proteome</keyword>
<evidence type="ECO:0000256" key="4">
    <source>
        <dbReference type="ARBA" id="ARBA00022982"/>
    </source>
</evidence>
<name>A0A918QA77_9CAUL</name>
<accession>A0A918QA77</accession>
<dbReference type="PROSITE" id="PS51257">
    <property type="entry name" value="PROKAR_LIPOPROTEIN"/>
    <property type="match status" value="1"/>
</dbReference>
<dbReference type="AlphaFoldDB" id="A0A918QA77"/>
<evidence type="ECO:0000256" key="5">
    <source>
        <dbReference type="ARBA" id="ARBA00023004"/>
    </source>
</evidence>
<evidence type="ECO:0000256" key="2">
    <source>
        <dbReference type="ARBA" id="ARBA00022617"/>
    </source>
</evidence>
<evidence type="ECO:0000259" key="7">
    <source>
        <dbReference type="PROSITE" id="PS51007"/>
    </source>
</evidence>